<proteinExistence type="predicted"/>
<dbReference type="EMBL" id="JAPMUA010000001">
    <property type="protein sequence ID" value="MDG3584708.1"/>
    <property type="molecule type" value="Genomic_DNA"/>
</dbReference>
<accession>A0ABT6FN71</accession>
<evidence type="ECO:0000313" key="2">
    <source>
        <dbReference type="Proteomes" id="UP001153642"/>
    </source>
</evidence>
<evidence type="ECO:0000313" key="1">
    <source>
        <dbReference type="EMBL" id="MDG3584708.1"/>
    </source>
</evidence>
<protein>
    <recommendedName>
        <fullName evidence="3">HTH cro/C1-type domain-containing protein</fullName>
    </recommendedName>
</protein>
<reference evidence="1" key="1">
    <citation type="submission" date="2022-11" db="EMBL/GenBank/DDBJ databases">
        <title>High-quality draft genome sequence of Galbibacter sp. strain CMA-7.</title>
        <authorList>
            <person name="Wei L."/>
            <person name="Dong C."/>
            <person name="Shao Z."/>
        </authorList>
    </citation>
    <scope>NUCLEOTIDE SEQUENCE</scope>
    <source>
        <strain evidence="1">CMA-7</strain>
    </source>
</reference>
<sequence>MCDELFKKHKFTLLHLESDSNNKLKDFLSPFVQGTKDIASAANIENTRLSRLLSGEFIHLYPNEVYGLAKSLSLKPSQLFHYLYDDGKRPIVGV</sequence>
<dbReference type="Proteomes" id="UP001153642">
    <property type="component" value="Unassembled WGS sequence"/>
</dbReference>
<name>A0ABT6FN71_9FLAO</name>
<organism evidence="1 2">
    <name type="scientific">Galbibacter pacificus</name>
    <dbReference type="NCBI Taxonomy" id="2996052"/>
    <lineage>
        <taxon>Bacteria</taxon>
        <taxon>Pseudomonadati</taxon>
        <taxon>Bacteroidota</taxon>
        <taxon>Flavobacteriia</taxon>
        <taxon>Flavobacteriales</taxon>
        <taxon>Flavobacteriaceae</taxon>
        <taxon>Galbibacter</taxon>
    </lineage>
</organism>
<comment type="caution">
    <text evidence="1">The sequence shown here is derived from an EMBL/GenBank/DDBJ whole genome shotgun (WGS) entry which is preliminary data.</text>
</comment>
<keyword evidence="2" id="KW-1185">Reference proteome</keyword>
<evidence type="ECO:0008006" key="3">
    <source>
        <dbReference type="Google" id="ProtNLM"/>
    </source>
</evidence>
<gene>
    <name evidence="1" type="ORF">OSR52_02425</name>
</gene>